<comment type="caution">
    <text evidence="8">The sequence shown here is derived from an EMBL/GenBank/DDBJ whole genome shotgun (WGS) entry which is preliminary data.</text>
</comment>
<proteinExistence type="inferred from homology"/>
<dbReference type="CDD" id="cd00569">
    <property type="entry name" value="HTH_Hin_like"/>
    <property type="match status" value="1"/>
</dbReference>
<keyword evidence="9" id="KW-1185">Reference proteome</keyword>
<dbReference type="Gene3D" id="1.10.10.60">
    <property type="entry name" value="Homeodomain-like"/>
    <property type="match status" value="1"/>
</dbReference>
<feature type="domain" description="Resolvase/invertase-type recombinase catalytic" evidence="7">
    <location>
        <begin position="2"/>
        <end position="134"/>
    </location>
</feature>
<dbReference type="PANTHER" id="PTHR30461">
    <property type="entry name" value="DNA-INVERTASE FROM LAMBDOID PROPHAGE"/>
    <property type="match status" value="1"/>
</dbReference>
<name>A0ABS4BBX1_9HYPH</name>
<dbReference type="SUPFAM" id="SSF53041">
    <property type="entry name" value="Resolvase-like"/>
    <property type="match status" value="1"/>
</dbReference>
<keyword evidence="3" id="KW-0238">DNA-binding</keyword>
<protein>
    <submittedName>
        <fullName evidence="8">Recombinase family protein</fullName>
    </submittedName>
</protein>
<keyword evidence="4" id="KW-0233">DNA recombination</keyword>
<dbReference type="CDD" id="cd03768">
    <property type="entry name" value="SR_ResInv"/>
    <property type="match status" value="1"/>
</dbReference>
<evidence type="ECO:0000256" key="5">
    <source>
        <dbReference type="PROSITE-ProRule" id="PRU10137"/>
    </source>
</evidence>
<feature type="active site" description="O-(5'-phospho-DNA)-serine intermediate" evidence="5">
    <location>
        <position position="10"/>
    </location>
</feature>
<reference evidence="8 9" key="1">
    <citation type="submission" date="2021-04" db="EMBL/GenBank/DDBJ databases">
        <title>Whole genome sequence of Jiella sp. KSK16Y-1.</title>
        <authorList>
            <person name="Tuo L."/>
        </authorList>
    </citation>
    <scope>NUCLEOTIDE SEQUENCE [LARGE SCALE GENOMIC DNA]</scope>
    <source>
        <strain evidence="8 9">KSK16Y-1</strain>
    </source>
</reference>
<feature type="region of interest" description="Disordered" evidence="6">
    <location>
        <begin position="123"/>
        <end position="143"/>
    </location>
</feature>
<dbReference type="InterPro" id="IPR050639">
    <property type="entry name" value="SSR_resolvase"/>
</dbReference>
<dbReference type="InterPro" id="IPR009057">
    <property type="entry name" value="Homeodomain-like_sf"/>
</dbReference>
<gene>
    <name evidence="8" type="ORF">J6595_01395</name>
</gene>
<keyword evidence="2" id="KW-0229">DNA integration</keyword>
<sequence>MKKIAYIRVSTTEQRPDRQIDGLQDICDELHIETLSAVSKQRPVFDTALQRLEPGDIFVVWDLDRAFRSVIDALTEAEKLRERGVGFQIANLSIDTTSPAGMFVYTIVSALAEFERRTLSQRTKEGLEAARRRGKRLGRPPKISPEQLEKAKEHLKNGVTPSSVASEFGVAPWSLRRALRRGPFANVQLPSEEVDNVDLTRSAKSEIIRKAANLLKESAKS</sequence>
<organism evidence="8 9">
    <name type="scientific">Jiella mangrovi</name>
    <dbReference type="NCBI Taxonomy" id="2821407"/>
    <lineage>
        <taxon>Bacteria</taxon>
        <taxon>Pseudomonadati</taxon>
        <taxon>Pseudomonadota</taxon>
        <taxon>Alphaproteobacteria</taxon>
        <taxon>Hyphomicrobiales</taxon>
        <taxon>Aurantimonadaceae</taxon>
        <taxon>Jiella</taxon>
    </lineage>
</organism>
<dbReference type="InterPro" id="IPR006119">
    <property type="entry name" value="Resolv_N"/>
</dbReference>
<dbReference type="PROSITE" id="PS00397">
    <property type="entry name" value="RECOMBINASES_1"/>
    <property type="match status" value="1"/>
</dbReference>
<evidence type="ECO:0000256" key="6">
    <source>
        <dbReference type="SAM" id="MobiDB-lite"/>
    </source>
</evidence>
<evidence type="ECO:0000256" key="3">
    <source>
        <dbReference type="ARBA" id="ARBA00023125"/>
    </source>
</evidence>
<dbReference type="PANTHER" id="PTHR30461:SF2">
    <property type="entry name" value="SERINE RECOMBINASE PINE-RELATED"/>
    <property type="match status" value="1"/>
</dbReference>
<dbReference type="InterPro" id="IPR006118">
    <property type="entry name" value="Recombinase_CS"/>
</dbReference>
<evidence type="ECO:0000256" key="1">
    <source>
        <dbReference type="ARBA" id="ARBA00009913"/>
    </source>
</evidence>
<dbReference type="Proteomes" id="UP000678276">
    <property type="component" value="Unassembled WGS sequence"/>
</dbReference>
<dbReference type="PROSITE" id="PS51736">
    <property type="entry name" value="RECOMBINASES_3"/>
    <property type="match status" value="1"/>
</dbReference>
<accession>A0ABS4BBX1</accession>
<dbReference type="RefSeq" id="WP_209592665.1">
    <property type="nucleotide sequence ID" value="NZ_JAGJCF010000001.1"/>
</dbReference>
<evidence type="ECO:0000313" key="8">
    <source>
        <dbReference type="EMBL" id="MBP0614245.1"/>
    </source>
</evidence>
<comment type="similarity">
    <text evidence="1">Belongs to the site-specific recombinase resolvase family.</text>
</comment>
<evidence type="ECO:0000256" key="2">
    <source>
        <dbReference type="ARBA" id="ARBA00022908"/>
    </source>
</evidence>
<dbReference type="EMBL" id="JAGJCF010000001">
    <property type="protein sequence ID" value="MBP0614245.1"/>
    <property type="molecule type" value="Genomic_DNA"/>
</dbReference>
<dbReference type="SUPFAM" id="SSF46689">
    <property type="entry name" value="Homeodomain-like"/>
    <property type="match status" value="1"/>
</dbReference>
<dbReference type="Gene3D" id="3.40.50.1390">
    <property type="entry name" value="Resolvase, N-terminal catalytic domain"/>
    <property type="match status" value="1"/>
</dbReference>
<dbReference type="InterPro" id="IPR036162">
    <property type="entry name" value="Resolvase-like_N_sf"/>
</dbReference>
<evidence type="ECO:0000259" key="7">
    <source>
        <dbReference type="PROSITE" id="PS51736"/>
    </source>
</evidence>
<dbReference type="Pfam" id="PF00239">
    <property type="entry name" value="Resolvase"/>
    <property type="match status" value="1"/>
</dbReference>
<dbReference type="SMART" id="SM00857">
    <property type="entry name" value="Resolvase"/>
    <property type="match status" value="1"/>
</dbReference>
<evidence type="ECO:0000256" key="4">
    <source>
        <dbReference type="ARBA" id="ARBA00023172"/>
    </source>
</evidence>
<evidence type="ECO:0000313" key="9">
    <source>
        <dbReference type="Proteomes" id="UP000678276"/>
    </source>
</evidence>